<dbReference type="EMBL" id="JAGHQM010000296">
    <property type="protein sequence ID" value="KAH0562767.1"/>
    <property type="molecule type" value="Genomic_DNA"/>
</dbReference>
<evidence type="ECO:0000256" key="2">
    <source>
        <dbReference type="ARBA" id="ARBA00022630"/>
    </source>
</evidence>
<keyword evidence="2" id="KW-0285">Flavoprotein</keyword>
<dbReference type="SUPFAM" id="SSF51905">
    <property type="entry name" value="FAD/NAD(P)-binding domain"/>
    <property type="match status" value="1"/>
</dbReference>
<evidence type="ECO:0000256" key="3">
    <source>
        <dbReference type="ARBA" id="ARBA00022827"/>
    </source>
</evidence>
<dbReference type="InterPro" id="IPR036188">
    <property type="entry name" value="FAD/NAD-bd_sf"/>
</dbReference>
<evidence type="ECO:0000256" key="4">
    <source>
        <dbReference type="ARBA" id="ARBA00023002"/>
    </source>
</evidence>
<evidence type="ECO:0000256" key="1">
    <source>
        <dbReference type="ARBA" id="ARBA00007992"/>
    </source>
</evidence>
<gene>
    <name evidence="7" type="ORF">GP486_002586</name>
</gene>
<dbReference type="AlphaFoldDB" id="A0A9P8RRI6"/>
<comment type="similarity">
    <text evidence="1">Belongs to the paxM FAD-dependent monooxygenase family.</text>
</comment>
<dbReference type="PANTHER" id="PTHR13789:SF238">
    <property type="entry name" value="PUTATIVE (AFU_ORTHOLOGUE AFUA_2G01680)-RELATED"/>
    <property type="match status" value="1"/>
</dbReference>
<dbReference type="PANTHER" id="PTHR13789">
    <property type="entry name" value="MONOOXYGENASE"/>
    <property type="match status" value="1"/>
</dbReference>
<dbReference type="InterPro" id="IPR002938">
    <property type="entry name" value="FAD-bd"/>
</dbReference>
<accession>A0A9P8RRI6</accession>
<dbReference type="GO" id="GO:0071949">
    <property type="term" value="F:FAD binding"/>
    <property type="evidence" value="ECO:0007669"/>
    <property type="project" value="InterPro"/>
</dbReference>
<dbReference type="SUPFAM" id="SSF54373">
    <property type="entry name" value="FAD-linked reductases, C-terminal domain"/>
    <property type="match status" value="1"/>
</dbReference>
<feature type="domain" description="FAD-binding" evidence="6">
    <location>
        <begin position="15"/>
        <end position="176"/>
    </location>
</feature>
<protein>
    <recommendedName>
        <fullName evidence="6">FAD-binding domain-containing protein</fullName>
    </recommendedName>
</protein>
<evidence type="ECO:0000259" key="6">
    <source>
        <dbReference type="Pfam" id="PF01494"/>
    </source>
</evidence>
<evidence type="ECO:0000313" key="7">
    <source>
        <dbReference type="EMBL" id="KAH0562767.1"/>
    </source>
</evidence>
<evidence type="ECO:0000313" key="8">
    <source>
        <dbReference type="Proteomes" id="UP000750711"/>
    </source>
</evidence>
<keyword evidence="5" id="KW-0503">Monooxygenase</keyword>
<comment type="caution">
    <text evidence="7">The sequence shown here is derived from an EMBL/GenBank/DDBJ whole genome shotgun (WGS) entry which is preliminary data.</text>
</comment>
<dbReference type="Pfam" id="PF01494">
    <property type="entry name" value="FAD_binding_3"/>
    <property type="match status" value="1"/>
</dbReference>
<proteinExistence type="inferred from homology"/>
<sequence>MNSLEETLSPPLHLIVIGAGLCGLSAAISARLEGLTVTVLESAHSLAEIGAGLVLTPNSTRLFHKWGIRDQLARAAAPPSSLSVRRYDGTVLLVHEEGWQEKMLERYGAPFWGMHRVDLQQVLAGRARELGAIIRFSAKAVDIDFDRPSVILESGETISGNVILGADGLWSTSRDLFLGRHFPAKPTGDLAYRIVLNRDEIEDKELRDWVSGATANFWAGPRAHAVGYSLRRGEIFNLVLLCPDDLEGGVRRVEGDLEEMKGRFEGWDPTWVFLPLLAAKVKWRLRCYR</sequence>
<dbReference type="GO" id="GO:0004497">
    <property type="term" value="F:monooxygenase activity"/>
    <property type="evidence" value="ECO:0007669"/>
    <property type="project" value="UniProtKB-KW"/>
</dbReference>
<evidence type="ECO:0000256" key="5">
    <source>
        <dbReference type="ARBA" id="ARBA00023033"/>
    </source>
</evidence>
<dbReference type="PRINTS" id="PR00420">
    <property type="entry name" value="RNGMNOXGNASE"/>
</dbReference>
<keyword evidence="3" id="KW-0274">FAD</keyword>
<keyword evidence="8" id="KW-1185">Reference proteome</keyword>
<dbReference type="InterPro" id="IPR050493">
    <property type="entry name" value="FAD-dep_Monooxygenase_BioMet"/>
</dbReference>
<dbReference type="Proteomes" id="UP000750711">
    <property type="component" value="Unassembled WGS sequence"/>
</dbReference>
<dbReference type="Gene3D" id="3.50.50.60">
    <property type="entry name" value="FAD/NAD(P)-binding domain"/>
    <property type="match status" value="1"/>
</dbReference>
<name>A0A9P8RRI6_9PEZI</name>
<keyword evidence="4" id="KW-0560">Oxidoreductase</keyword>
<reference evidence="7" key="1">
    <citation type="submission" date="2021-03" db="EMBL/GenBank/DDBJ databases">
        <title>Comparative genomics and phylogenomic investigation of the class Geoglossomycetes provide insights into ecological specialization and systematics.</title>
        <authorList>
            <person name="Melie T."/>
            <person name="Pirro S."/>
            <person name="Miller A.N."/>
            <person name="Quandt A."/>
        </authorList>
    </citation>
    <scope>NUCLEOTIDE SEQUENCE</scope>
    <source>
        <strain evidence="7">CAQ_001_2017</strain>
    </source>
</reference>
<organism evidence="7 8">
    <name type="scientific">Trichoglossum hirsutum</name>
    <dbReference type="NCBI Taxonomy" id="265104"/>
    <lineage>
        <taxon>Eukaryota</taxon>
        <taxon>Fungi</taxon>
        <taxon>Dikarya</taxon>
        <taxon>Ascomycota</taxon>
        <taxon>Pezizomycotina</taxon>
        <taxon>Geoglossomycetes</taxon>
        <taxon>Geoglossales</taxon>
        <taxon>Geoglossaceae</taxon>
        <taxon>Trichoglossum</taxon>
    </lineage>
</organism>